<organism evidence="2">
    <name type="scientific">marine sediment metagenome</name>
    <dbReference type="NCBI Taxonomy" id="412755"/>
    <lineage>
        <taxon>unclassified sequences</taxon>
        <taxon>metagenomes</taxon>
        <taxon>ecological metagenomes</taxon>
    </lineage>
</organism>
<comment type="caution">
    <text evidence="2">The sequence shown here is derived from an EMBL/GenBank/DDBJ whole genome shotgun (WGS) entry which is preliminary data.</text>
</comment>
<proteinExistence type="predicted"/>
<dbReference type="PANTHER" id="PTHR30038:SF0">
    <property type="entry name" value="TUNGSTEN-CONTAINING ALDEHYDE FERREDOXIN OXIDOREDUCTASE"/>
    <property type="match status" value="1"/>
</dbReference>
<dbReference type="SUPFAM" id="SSF56228">
    <property type="entry name" value="Aldehyde ferredoxin oxidoreductase, N-terminal domain"/>
    <property type="match status" value="1"/>
</dbReference>
<feature type="domain" description="Aldehyde ferredoxin oxidoreductase N-terminal" evidence="1">
    <location>
        <begin position="4"/>
        <end position="207"/>
    </location>
</feature>
<dbReference type="InterPro" id="IPR036503">
    <property type="entry name" value="Ald_Fedxn_OxRdtase_N_sf"/>
</dbReference>
<reference evidence="2" key="1">
    <citation type="journal article" date="2014" name="Front. Microbiol.">
        <title>High frequency of phylogenetically diverse reductive dehalogenase-homologous genes in deep subseafloor sedimentary metagenomes.</title>
        <authorList>
            <person name="Kawai M."/>
            <person name="Futagami T."/>
            <person name="Toyoda A."/>
            <person name="Takaki Y."/>
            <person name="Nishi S."/>
            <person name="Hori S."/>
            <person name="Arai W."/>
            <person name="Tsubouchi T."/>
            <person name="Morono Y."/>
            <person name="Uchiyama I."/>
            <person name="Ito T."/>
            <person name="Fujiyama A."/>
            <person name="Inagaki F."/>
            <person name="Takami H."/>
        </authorList>
    </citation>
    <scope>NUCLEOTIDE SEQUENCE</scope>
    <source>
        <strain evidence="2">Expedition CK06-06</strain>
    </source>
</reference>
<accession>X0X8T2</accession>
<sequence>MRGYNGRILRVNLGTDTHVVEEPNESFYRRYAGGRNFGAYYLLHELPIGVDPLGPEAKLVFAVSMLTGTAVSGQSRSSAMAKSPLTGAWGEAEAGGFWPAEFKAAGYDALIIEGVAPKPCYLWIHNGKVEIRSARHVWGLPTKEAQEKLLEEVGDTHARVAQIGIAGENLVLYANICNDLSHFYGRTGLGAVMGSKKLRAVVVRGTQKPEVADEKR</sequence>
<dbReference type="EMBL" id="BARS01048736">
    <property type="protein sequence ID" value="GAG39609.1"/>
    <property type="molecule type" value="Genomic_DNA"/>
</dbReference>
<dbReference type="SMART" id="SM00790">
    <property type="entry name" value="AFOR_N"/>
    <property type="match status" value="1"/>
</dbReference>
<dbReference type="InterPro" id="IPR013983">
    <property type="entry name" value="Ald_Fedxn_OxRdtase_N"/>
</dbReference>
<gene>
    <name evidence="2" type="ORF">S01H1_72984</name>
</gene>
<evidence type="ECO:0000259" key="1">
    <source>
        <dbReference type="SMART" id="SM00790"/>
    </source>
</evidence>
<name>X0X8T2_9ZZZZ</name>
<dbReference type="PANTHER" id="PTHR30038">
    <property type="entry name" value="ALDEHYDE FERREDOXIN OXIDOREDUCTASE"/>
    <property type="match status" value="1"/>
</dbReference>
<protein>
    <recommendedName>
        <fullName evidence="1">Aldehyde ferredoxin oxidoreductase N-terminal domain-containing protein</fullName>
    </recommendedName>
</protein>
<dbReference type="GO" id="GO:0051536">
    <property type="term" value="F:iron-sulfur cluster binding"/>
    <property type="evidence" value="ECO:0007669"/>
    <property type="project" value="InterPro"/>
</dbReference>
<dbReference type="GO" id="GO:0016625">
    <property type="term" value="F:oxidoreductase activity, acting on the aldehyde or oxo group of donors, iron-sulfur protein as acceptor"/>
    <property type="evidence" value="ECO:0007669"/>
    <property type="project" value="InterPro"/>
</dbReference>
<dbReference type="Gene3D" id="3.60.9.10">
    <property type="entry name" value="Aldehyde ferredoxin oxidoreductase, N-terminal domain"/>
    <property type="match status" value="1"/>
</dbReference>
<dbReference type="InterPro" id="IPR051919">
    <property type="entry name" value="W-dependent_AOR"/>
</dbReference>
<feature type="non-terminal residue" evidence="2">
    <location>
        <position position="216"/>
    </location>
</feature>
<evidence type="ECO:0000313" key="2">
    <source>
        <dbReference type="EMBL" id="GAG39609.1"/>
    </source>
</evidence>
<dbReference type="Pfam" id="PF02730">
    <property type="entry name" value="AFOR_N"/>
    <property type="match status" value="1"/>
</dbReference>
<dbReference type="AlphaFoldDB" id="X0X8T2"/>